<reference evidence="3" key="1">
    <citation type="journal article" date="2014" name="Int. J. Syst. Evol. Microbiol.">
        <title>Complete genome sequence of Corynebacterium casei LMG S-19264T (=DSM 44701T), isolated from a smear-ripened cheese.</title>
        <authorList>
            <consortium name="US DOE Joint Genome Institute (JGI-PGF)"/>
            <person name="Walter F."/>
            <person name="Albersmeier A."/>
            <person name="Kalinowski J."/>
            <person name="Ruckert C."/>
        </authorList>
    </citation>
    <scope>NUCLEOTIDE SEQUENCE</scope>
    <source>
        <strain evidence="3">CGMCC 4.7372</strain>
    </source>
</reference>
<dbReference type="SUPFAM" id="SSF110395">
    <property type="entry name" value="CutC-like"/>
    <property type="match status" value="1"/>
</dbReference>
<dbReference type="Gene3D" id="3.20.20.380">
    <property type="entry name" value="Copper homeostasis (CutC) domain"/>
    <property type="match status" value="1"/>
</dbReference>
<protein>
    <recommendedName>
        <fullName evidence="2">Copper homeostasis protein cutC homolog</fullName>
    </recommendedName>
</protein>
<proteinExistence type="inferred from homology"/>
<comment type="similarity">
    <text evidence="1">Belongs to the CutC family.</text>
</comment>
<dbReference type="Pfam" id="PF03932">
    <property type="entry name" value="CutC"/>
    <property type="match status" value="2"/>
</dbReference>
<dbReference type="PANTHER" id="PTHR12598">
    <property type="entry name" value="COPPER HOMEOSTASIS PROTEIN CUTC"/>
    <property type="match status" value="1"/>
</dbReference>
<reference evidence="3" key="2">
    <citation type="submission" date="2020-09" db="EMBL/GenBank/DDBJ databases">
        <authorList>
            <person name="Sun Q."/>
            <person name="Zhou Y."/>
        </authorList>
    </citation>
    <scope>NUCLEOTIDE SEQUENCE</scope>
    <source>
        <strain evidence="3">CGMCC 4.7372</strain>
    </source>
</reference>
<accession>A0A8H9H9X9</accession>
<sequence>MGCDRPGPALPRRRAPLQDTALRDRLIPMSPAVLSATAPSLRHHTAPHPAPWRDLDHIGVEICLENVASVRLAVRAGADRAELCDNLTVGGTTPSIGAVEAAILAASEEVEAKRQRIGAHWASSKDGAPFGLRIMIRPRGGGFVYDGDGRRAMIADVRRIAALSREMSEYTRPVPTSNPARPLPPAVDLGIVVGGLTDDGAVDRGLIRLLKDLADGAPLTYHRAIDASRDPLEAYRDLRRLGVDYVLTSGAADTALDGARTIAAMVAEEGPRVIATGTVRGHNAAEVIEATGAGEIHLRCSFPDLPPHLPQNTDEEQVREIVEAARALPVPGRPGRSEG</sequence>
<dbReference type="Proteomes" id="UP000614239">
    <property type="component" value="Unassembled WGS sequence"/>
</dbReference>
<evidence type="ECO:0000313" key="3">
    <source>
        <dbReference type="EMBL" id="GGO95550.1"/>
    </source>
</evidence>
<dbReference type="PANTHER" id="PTHR12598:SF0">
    <property type="entry name" value="COPPER HOMEOSTASIS PROTEIN CUTC HOMOLOG"/>
    <property type="match status" value="1"/>
</dbReference>
<evidence type="ECO:0000256" key="1">
    <source>
        <dbReference type="ARBA" id="ARBA00007768"/>
    </source>
</evidence>
<evidence type="ECO:0000256" key="2">
    <source>
        <dbReference type="ARBA" id="ARBA00019014"/>
    </source>
</evidence>
<name>A0A8H9H9X9_9ACTO</name>
<organism evidence="3 4">
    <name type="scientific">Actinomyces gaoshouyii</name>
    <dbReference type="NCBI Taxonomy" id="1960083"/>
    <lineage>
        <taxon>Bacteria</taxon>
        <taxon>Bacillati</taxon>
        <taxon>Actinomycetota</taxon>
        <taxon>Actinomycetes</taxon>
        <taxon>Actinomycetales</taxon>
        <taxon>Actinomycetaceae</taxon>
        <taxon>Actinomyces</taxon>
    </lineage>
</organism>
<dbReference type="InterPro" id="IPR005627">
    <property type="entry name" value="CutC-like"/>
</dbReference>
<dbReference type="InterPro" id="IPR036822">
    <property type="entry name" value="CutC-like_dom_sf"/>
</dbReference>
<keyword evidence="4" id="KW-1185">Reference proteome</keyword>
<gene>
    <name evidence="3" type="ORF">GCM10011612_03660</name>
</gene>
<dbReference type="AlphaFoldDB" id="A0A8H9H9X9"/>
<evidence type="ECO:0000313" key="4">
    <source>
        <dbReference type="Proteomes" id="UP000614239"/>
    </source>
</evidence>
<comment type="caution">
    <text evidence="3">The sequence shown here is derived from an EMBL/GenBank/DDBJ whole genome shotgun (WGS) entry which is preliminary data.</text>
</comment>
<dbReference type="GO" id="GO:0005507">
    <property type="term" value="F:copper ion binding"/>
    <property type="evidence" value="ECO:0007669"/>
    <property type="project" value="TreeGrafter"/>
</dbReference>
<dbReference type="EMBL" id="BMNJ01000001">
    <property type="protein sequence ID" value="GGO95550.1"/>
    <property type="molecule type" value="Genomic_DNA"/>
</dbReference>